<sequence length="420" mass="46432">MNSGSDTQRFRPAPLTVPLRDFEACIRVFRAFLSQTALEAARGKMRQQDADGNVFRSMLRAEQMPWVRAFDEVDRRTMRGTRRLTVHELPEAVWSAVLAGSTLRRIQPTLPAELQNGMRNKLLDLTGRVWPVLMEWDVALFYLRHGFSLTWSDAGQAGPEFQCDGHGFAFRVECKRITEDAKEKLKRRDAAILANGVIEVLAAAGLCGDVVLDTPHERVPSEAEVVGLVSGALREVSADEELELALEIAGVGRLTGRVRPLPKGPQRGVAADFEQRTANGPSGHRGFGAYLPLRSTTPSGAIVVWVRGPRYTPEQHAAFIYQRVLEAARQLPADLPGVIYVDIVGVQDVRLFAETPFFGDAGAGAFEAHPSLAAVVWRTEQVAVQDKLGWLFTRDACAERNGACRFEESARIPLTDQQYT</sequence>
<accession>A0A4R6YR60</accession>
<reference evidence="1 2" key="1">
    <citation type="submission" date="2019-03" db="EMBL/GenBank/DDBJ databases">
        <title>Genomic Encyclopedia of Type Strains, Phase IV (KMG-IV): sequencing the most valuable type-strain genomes for metagenomic binning, comparative biology and taxonomic classification.</title>
        <authorList>
            <person name="Goeker M."/>
        </authorList>
    </citation>
    <scope>NUCLEOTIDE SEQUENCE [LARGE SCALE GENOMIC DNA]</scope>
    <source>
        <strain evidence="1 2">DSM 21667</strain>
    </source>
</reference>
<dbReference type="RefSeq" id="WP_133820426.1">
    <property type="nucleotide sequence ID" value="NZ_SNZH01000013.1"/>
</dbReference>
<protein>
    <submittedName>
        <fullName evidence="1">Uncharacterized protein</fullName>
    </submittedName>
</protein>
<keyword evidence="2" id="KW-1185">Reference proteome</keyword>
<dbReference type="AlphaFoldDB" id="A0A4R6YR60"/>
<evidence type="ECO:0000313" key="1">
    <source>
        <dbReference type="EMBL" id="TDR40482.1"/>
    </source>
</evidence>
<comment type="caution">
    <text evidence="1">The sequence shown here is derived from an EMBL/GenBank/DDBJ whole genome shotgun (WGS) entry which is preliminary data.</text>
</comment>
<evidence type="ECO:0000313" key="2">
    <source>
        <dbReference type="Proteomes" id="UP000295293"/>
    </source>
</evidence>
<dbReference type="OrthoDB" id="7239790at2"/>
<name>A0A4R6YR60_9GAMM</name>
<organism evidence="1 2">
    <name type="scientific">Tahibacter aquaticus</name>
    <dbReference type="NCBI Taxonomy" id="520092"/>
    <lineage>
        <taxon>Bacteria</taxon>
        <taxon>Pseudomonadati</taxon>
        <taxon>Pseudomonadota</taxon>
        <taxon>Gammaproteobacteria</taxon>
        <taxon>Lysobacterales</taxon>
        <taxon>Rhodanobacteraceae</taxon>
        <taxon>Tahibacter</taxon>
    </lineage>
</organism>
<dbReference type="EMBL" id="SNZH01000013">
    <property type="protein sequence ID" value="TDR40482.1"/>
    <property type="molecule type" value="Genomic_DNA"/>
</dbReference>
<gene>
    <name evidence="1" type="ORF">DFR29_113184</name>
</gene>
<proteinExistence type="predicted"/>
<dbReference type="Proteomes" id="UP000295293">
    <property type="component" value="Unassembled WGS sequence"/>
</dbReference>